<dbReference type="Gene3D" id="1.20.20.10">
    <property type="entry name" value="F1F0 ATP synthase subunit C"/>
    <property type="match status" value="1"/>
</dbReference>
<dbReference type="GO" id="GO:0008289">
    <property type="term" value="F:lipid binding"/>
    <property type="evidence" value="ECO:0007669"/>
    <property type="project" value="UniProtKB-KW"/>
</dbReference>
<dbReference type="Proteomes" id="UP001155144">
    <property type="component" value="Unassembled WGS sequence"/>
</dbReference>
<reference evidence="18" key="1">
    <citation type="submission" date="2022-08" db="EMBL/GenBank/DDBJ databases">
        <title>Genomic Encyclopedia of Type Strains, Phase V (KMG-V): Genome sequencing to study the core and pangenomes of soil and plant-associated prokaryotes.</title>
        <authorList>
            <person name="Whitman W."/>
        </authorList>
    </citation>
    <scope>NUCLEOTIDE SEQUENCE</scope>
    <source>
        <strain evidence="16">0</strain>
        <strain evidence="18">SP2016B</strain>
        <strain evidence="19">SP2017</strain>
        <strain evidence="22">SP3002</strain>
        <strain evidence="20">SP3012</strain>
        <strain evidence="21">SP3026</strain>
        <strain evidence="17">SP3049</strain>
    </source>
</reference>
<evidence type="ECO:0000256" key="3">
    <source>
        <dbReference type="ARBA" id="ARBA00022448"/>
    </source>
</evidence>
<evidence type="ECO:0000256" key="11">
    <source>
        <dbReference type="ARBA" id="ARBA00023136"/>
    </source>
</evidence>
<evidence type="ECO:0000313" key="22">
    <source>
        <dbReference type="EMBL" id="MCS4156213.1"/>
    </source>
</evidence>
<keyword evidence="9 14" id="KW-0406">Ion transport</keyword>
<feature type="site" description="Reversibly protonated during proton transport" evidence="14">
    <location>
        <position position="59"/>
    </location>
</feature>
<evidence type="ECO:0000256" key="10">
    <source>
        <dbReference type="ARBA" id="ARBA00023121"/>
    </source>
</evidence>
<dbReference type="PROSITE" id="PS00605">
    <property type="entry name" value="ATPASE_C"/>
    <property type="match status" value="1"/>
</dbReference>
<keyword evidence="8 14" id="KW-1133">Transmembrane helix</keyword>
<evidence type="ECO:0000256" key="1">
    <source>
        <dbReference type="ARBA" id="ARBA00004651"/>
    </source>
</evidence>
<keyword evidence="5 14" id="KW-0138">CF(0)</keyword>
<dbReference type="AlphaFoldDB" id="A0A840EN01"/>
<dbReference type="NCBIfam" id="TIGR01260">
    <property type="entry name" value="ATP_synt_c"/>
    <property type="match status" value="1"/>
</dbReference>
<dbReference type="Proteomes" id="UP001155057">
    <property type="component" value="Unassembled WGS sequence"/>
</dbReference>
<evidence type="ECO:0000313" key="19">
    <source>
        <dbReference type="EMBL" id="MCS3952114.1"/>
    </source>
</evidence>
<gene>
    <name evidence="14" type="primary">atpE</name>
    <name evidence="21" type="ORF">GGP45_002455</name>
    <name evidence="17" type="ORF">GGP61_001958</name>
    <name evidence="16" type="ORF">GGP71_002485</name>
    <name evidence="18" type="ORF">GGP82_001568</name>
    <name evidence="19" type="ORF">GGP83_002077</name>
    <name evidence="22" type="ORF">GGP99_000144</name>
    <name evidence="20" type="ORF">GGQ01_001873</name>
</gene>
<dbReference type="EMBL" id="JANUAU010000008">
    <property type="protein sequence ID" value="MCS3678546.1"/>
    <property type="molecule type" value="Genomic_DNA"/>
</dbReference>
<evidence type="ECO:0000256" key="8">
    <source>
        <dbReference type="ARBA" id="ARBA00022989"/>
    </source>
</evidence>
<protein>
    <recommendedName>
        <fullName evidence="14">ATP synthase subunit c</fullName>
    </recommendedName>
    <alternativeName>
        <fullName evidence="14">ATP synthase F(0) sector subunit c</fullName>
    </alternativeName>
    <alternativeName>
        <fullName evidence="14">F-type ATPase subunit c</fullName>
        <shortName evidence="14">F-ATPase subunit c</shortName>
    </alternativeName>
    <alternativeName>
        <fullName evidence="14">Lipid-binding protein</fullName>
    </alternativeName>
</protein>
<dbReference type="Proteomes" id="UP001155040">
    <property type="component" value="Unassembled WGS sequence"/>
</dbReference>
<dbReference type="InterPro" id="IPR020537">
    <property type="entry name" value="ATP_synth_F0_csu_DDCD_BS"/>
</dbReference>
<dbReference type="PRINTS" id="PR00124">
    <property type="entry name" value="ATPASEC"/>
</dbReference>
<evidence type="ECO:0000313" key="23">
    <source>
        <dbReference type="Proteomes" id="UP001155034"/>
    </source>
</evidence>
<dbReference type="FunFam" id="1.20.20.10:FF:000002">
    <property type="entry name" value="ATP synthase subunit c"/>
    <property type="match status" value="1"/>
</dbReference>
<comment type="similarity">
    <text evidence="2 14">Belongs to the ATPase C chain family.</text>
</comment>
<dbReference type="Pfam" id="PF00137">
    <property type="entry name" value="ATP-synt_C"/>
    <property type="match status" value="1"/>
</dbReference>
<dbReference type="InterPro" id="IPR002379">
    <property type="entry name" value="ATPase_proteolipid_c-like_dom"/>
</dbReference>
<feature type="transmembrane region" description="Helical" evidence="14">
    <location>
        <begin position="6"/>
        <end position="29"/>
    </location>
</feature>
<keyword evidence="12 14" id="KW-0066">ATP synthesis</keyword>
<dbReference type="HAMAP" id="MF_01396">
    <property type="entry name" value="ATP_synth_c_bact"/>
    <property type="match status" value="1"/>
</dbReference>
<keyword evidence="3 14" id="KW-0813">Transport</keyword>
<dbReference type="InterPro" id="IPR005953">
    <property type="entry name" value="ATP_synth_csu_bac/chlpt"/>
</dbReference>
<evidence type="ECO:0000256" key="7">
    <source>
        <dbReference type="ARBA" id="ARBA00022781"/>
    </source>
</evidence>
<evidence type="ECO:0000256" key="14">
    <source>
        <dbReference type="HAMAP-Rule" id="MF_01396"/>
    </source>
</evidence>
<dbReference type="OMA" id="MDGIARQ"/>
<sequence>MDPAALAYLAAGLGAGISAVGAAIGIGRLASSSMDGAARQPEAAGDIRGLMIVSAGLIEGVALFALIICLLLVLFV</sequence>
<keyword evidence="11 14" id="KW-0472">Membrane</keyword>
<dbReference type="EMBL" id="JANTZM010000001">
    <property type="protein sequence ID" value="MCS4156213.1"/>
    <property type="molecule type" value="Genomic_DNA"/>
</dbReference>
<dbReference type="Proteomes" id="UP001155010">
    <property type="component" value="Unassembled WGS sequence"/>
</dbReference>
<dbReference type="SUPFAM" id="SSF81333">
    <property type="entry name" value="F1F0 ATP synthase subunit C"/>
    <property type="match status" value="1"/>
</dbReference>
<comment type="function">
    <text evidence="14">Key component of the F(0) channel; it plays a direct role in translocation across the membrane. A homomeric c-ring of between 10-14 subunits forms the central stalk rotor element with the F(1) delta and epsilon subunits.</text>
</comment>
<evidence type="ECO:0000259" key="15">
    <source>
        <dbReference type="Pfam" id="PF00137"/>
    </source>
</evidence>
<dbReference type="GO" id="GO:0045259">
    <property type="term" value="C:proton-transporting ATP synthase complex"/>
    <property type="evidence" value="ECO:0007669"/>
    <property type="project" value="UniProtKB-KW"/>
</dbReference>
<dbReference type="EMBL" id="JANUBB010000008">
    <property type="protein sequence ID" value="MCS3952114.1"/>
    <property type="molecule type" value="Genomic_DNA"/>
</dbReference>
<evidence type="ECO:0000256" key="4">
    <source>
        <dbReference type="ARBA" id="ARBA00022475"/>
    </source>
</evidence>
<evidence type="ECO:0000313" key="16">
    <source>
        <dbReference type="EMBL" id="MCS3678546.1"/>
    </source>
</evidence>
<dbReference type="GO" id="GO:0046933">
    <property type="term" value="F:proton-transporting ATP synthase activity, rotational mechanism"/>
    <property type="evidence" value="ECO:0007669"/>
    <property type="project" value="UniProtKB-UniRule"/>
</dbReference>
<dbReference type="EMBL" id="JANUBF010000011">
    <property type="protein sequence ID" value="MCS4036803.1"/>
    <property type="molecule type" value="Genomic_DNA"/>
</dbReference>
<evidence type="ECO:0000313" key="21">
    <source>
        <dbReference type="EMBL" id="MCS4122097.1"/>
    </source>
</evidence>
<evidence type="ECO:0000256" key="5">
    <source>
        <dbReference type="ARBA" id="ARBA00022547"/>
    </source>
</evidence>
<proteinExistence type="inferred from homology"/>
<evidence type="ECO:0000256" key="13">
    <source>
        <dbReference type="ARBA" id="ARBA00025198"/>
    </source>
</evidence>
<dbReference type="GO" id="GO:0005886">
    <property type="term" value="C:plasma membrane"/>
    <property type="evidence" value="ECO:0007669"/>
    <property type="project" value="UniProtKB-SubCell"/>
</dbReference>
<evidence type="ECO:0000313" key="20">
    <source>
        <dbReference type="EMBL" id="MCS4036803.1"/>
    </source>
</evidence>
<dbReference type="CDD" id="cd18121">
    <property type="entry name" value="ATP-synt_Fo_c"/>
    <property type="match status" value="1"/>
</dbReference>
<dbReference type="InterPro" id="IPR038662">
    <property type="entry name" value="ATP_synth_F0_csu_sf"/>
</dbReference>
<accession>A0A840EN01</accession>
<evidence type="ECO:0000256" key="9">
    <source>
        <dbReference type="ARBA" id="ARBA00023065"/>
    </source>
</evidence>
<dbReference type="RefSeq" id="WP_011403674.1">
    <property type="nucleotide sequence ID" value="NZ_CALTRV010000021.1"/>
</dbReference>
<comment type="function">
    <text evidence="13 14">F(1)F(0) ATP synthase produces ATP from ADP in the presence of a proton or sodium gradient. F-type ATPases consist of two structural domains, F(1) containing the extramembraneous catalytic core and F(0) containing the membrane proton channel, linked together by a central stalk and a peripheral stalk. During catalysis, ATP synthesis in the catalytic domain of F(1) is coupled via a rotary mechanism of the central stalk subunits to proton translocation.</text>
</comment>
<dbReference type="EMBL" id="JANTYZ010000003">
    <property type="protein sequence ID" value="MCS3865019.1"/>
    <property type="molecule type" value="Genomic_DNA"/>
</dbReference>
<evidence type="ECO:0000313" key="18">
    <source>
        <dbReference type="EMBL" id="MCS3865019.1"/>
    </source>
</evidence>
<evidence type="ECO:0000256" key="6">
    <source>
        <dbReference type="ARBA" id="ARBA00022692"/>
    </source>
</evidence>
<evidence type="ECO:0000313" key="17">
    <source>
        <dbReference type="EMBL" id="MCS3710348.1"/>
    </source>
</evidence>
<dbReference type="InterPro" id="IPR035921">
    <property type="entry name" value="F/V-ATP_Csub_sf"/>
</dbReference>
<dbReference type="Proteomes" id="UP001155034">
    <property type="component" value="Unassembled WGS sequence"/>
</dbReference>
<keyword evidence="10 14" id="KW-0446">Lipid-binding</keyword>
<dbReference type="Proteomes" id="UP001155110">
    <property type="component" value="Unassembled WGS sequence"/>
</dbReference>
<comment type="caution">
    <text evidence="18">The sequence shown here is derived from an EMBL/GenBank/DDBJ whole genome shotgun (WGS) entry which is preliminary data.</text>
</comment>
<keyword evidence="4 14" id="KW-1003">Cell membrane</keyword>
<comment type="subcellular location">
    <subcellularLocation>
        <location evidence="1 14">Cell membrane</location>
        <topology evidence="1 14">Multi-pass membrane protein</topology>
    </subcellularLocation>
</comment>
<dbReference type="Proteomes" id="UP001155027">
    <property type="component" value="Unassembled WGS sequence"/>
</dbReference>
<evidence type="ECO:0000256" key="12">
    <source>
        <dbReference type="ARBA" id="ARBA00023310"/>
    </source>
</evidence>
<dbReference type="EMBL" id="JANUBL010000004">
    <property type="protein sequence ID" value="MCS4122097.1"/>
    <property type="molecule type" value="Genomic_DNA"/>
</dbReference>
<dbReference type="EMBL" id="JANUAE010000006">
    <property type="protein sequence ID" value="MCS3710348.1"/>
    <property type="molecule type" value="Genomic_DNA"/>
</dbReference>
<feature type="transmembrane region" description="Helical" evidence="14">
    <location>
        <begin position="50"/>
        <end position="75"/>
    </location>
</feature>
<keyword evidence="6 14" id="KW-0812">Transmembrane</keyword>
<dbReference type="GO" id="GO:0033177">
    <property type="term" value="C:proton-transporting two-sector ATPase complex, proton-transporting domain"/>
    <property type="evidence" value="ECO:0007669"/>
    <property type="project" value="InterPro"/>
</dbReference>
<name>A0A840EN01_9BACT</name>
<dbReference type="GeneID" id="83727839"/>
<organism evidence="18 23">
    <name type="scientific">Salinibacter ruber</name>
    <dbReference type="NCBI Taxonomy" id="146919"/>
    <lineage>
        <taxon>Bacteria</taxon>
        <taxon>Pseudomonadati</taxon>
        <taxon>Rhodothermota</taxon>
        <taxon>Rhodothermia</taxon>
        <taxon>Rhodothermales</taxon>
        <taxon>Salinibacteraceae</taxon>
        <taxon>Salinibacter</taxon>
    </lineage>
</organism>
<dbReference type="InterPro" id="IPR000454">
    <property type="entry name" value="ATP_synth_F0_csu"/>
</dbReference>
<keyword evidence="7 14" id="KW-0375">Hydrogen ion transport</keyword>
<feature type="domain" description="V-ATPase proteolipid subunit C-like" evidence="15">
    <location>
        <begin position="9"/>
        <end position="72"/>
    </location>
</feature>
<evidence type="ECO:0000256" key="2">
    <source>
        <dbReference type="ARBA" id="ARBA00006704"/>
    </source>
</evidence>